<protein>
    <recommendedName>
        <fullName evidence="4">DUF19 domain-containing protein</fullName>
    </recommendedName>
</protein>
<reference evidence="2 3" key="1">
    <citation type="journal article" date="2017" name="Curr. Biol.">
        <title>Genome architecture and evolution of a unichromosomal asexual nematode.</title>
        <authorList>
            <person name="Fradin H."/>
            <person name="Zegar C."/>
            <person name="Gutwein M."/>
            <person name="Lucas J."/>
            <person name="Kovtun M."/>
            <person name="Corcoran D."/>
            <person name="Baugh L.R."/>
            <person name="Kiontke K."/>
            <person name="Gunsalus K."/>
            <person name="Fitch D.H."/>
            <person name="Piano F."/>
        </authorList>
    </citation>
    <scope>NUCLEOTIDE SEQUENCE [LARGE SCALE GENOMIC DNA]</scope>
    <source>
        <strain evidence="2">PF1309</strain>
    </source>
</reference>
<evidence type="ECO:0000313" key="3">
    <source>
        <dbReference type="Proteomes" id="UP000218231"/>
    </source>
</evidence>
<evidence type="ECO:0008006" key="4">
    <source>
        <dbReference type="Google" id="ProtNLM"/>
    </source>
</evidence>
<dbReference type="STRING" id="2018661.A0A2A2L2D6"/>
<evidence type="ECO:0000313" key="2">
    <source>
        <dbReference type="EMBL" id="PAV80342.1"/>
    </source>
</evidence>
<dbReference type="EMBL" id="LIAE01007279">
    <property type="protein sequence ID" value="PAV80342.1"/>
    <property type="molecule type" value="Genomic_DNA"/>
</dbReference>
<organism evidence="2 3">
    <name type="scientific">Diploscapter pachys</name>
    <dbReference type="NCBI Taxonomy" id="2018661"/>
    <lineage>
        <taxon>Eukaryota</taxon>
        <taxon>Metazoa</taxon>
        <taxon>Ecdysozoa</taxon>
        <taxon>Nematoda</taxon>
        <taxon>Chromadorea</taxon>
        <taxon>Rhabditida</taxon>
        <taxon>Rhabditina</taxon>
        <taxon>Rhabditomorpha</taxon>
        <taxon>Rhabditoidea</taxon>
        <taxon>Rhabditidae</taxon>
        <taxon>Diploscapter</taxon>
    </lineage>
</organism>
<dbReference type="AlphaFoldDB" id="A0A2A2L2D6"/>
<dbReference type="Proteomes" id="UP000218231">
    <property type="component" value="Unassembled WGS sequence"/>
</dbReference>
<feature type="chain" id="PRO_5013353556" description="DUF19 domain-containing protein" evidence="1">
    <location>
        <begin position="18"/>
        <end position="395"/>
    </location>
</feature>
<accession>A0A2A2L2D6</accession>
<proteinExistence type="predicted"/>
<comment type="caution">
    <text evidence="2">The sequence shown here is derived from an EMBL/GenBank/DDBJ whole genome shotgun (WGS) entry which is preliminary data.</text>
</comment>
<evidence type="ECO:0000256" key="1">
    <source>
        <dbReference type="SAM" id="SignalP"/>
    </source>
</evidence>
<keyword evidence="3" id="KW-1185">Reference proteome</keyword>
<gene>
    <name evidence="2" type="ORF">WR25_20635</name>
</gene>
<keyword evidence="1" id="KW-0732">Signal</keyword>
<sequence>MFPRLLIAASFLYIVSSQRCSTPADTKNTFGQYLQCIKEGLDQNYQTYEDELREHSKRAALSCFSSTIEEGNQKDRCVLNANDLNQVAWDRHGPLRDCTICRTGDSHPQASLSRRVSAREACGTVEDGFASGAIKAIKATPAEDQKCIRMEISRAIAKEASYCLQKKIPGFAGVPDIPDLEEGSFQFKDSVISSLSDHILIQSRLSFCAERKPNRAASTKHCMNNPFVGYLGEHCKILSSCDQKMSAGNCAQVIPQTRNGVCECINEARDDLKKRIASIAGVFQDLVSGSIGLAAGTTSKVDTCVAHIKKQMVTPVNDWVTVIDGALSTCIRKKPAGQNLGLEAMLNVGCRKVIADTSGSASAQLKTGFDFVNNLIDAMAQRSSRFCGGAACFQG</sequence>
<dbReference type="OrthoDB" id="5811517at2759"/>
<feature type="signal peptide" evidence="1">
    <location>
        <begin position="1"/>
        <end position="17"/>
    </location>
</feature>
<name>A0A2A2L2D6_9BILA</name>